<feature type="compositionally biased region" description="Basic and acidic residues" evidence="1">
    <location>
        <begin position="163"/>
        <end position="190"/>
    </location>
</feature>
<proteinExistence type="predicted"/>
<feature type="region of interest" description="Disordered" evidence="1">
    <location>
        <begin position="1"/>
        <end position="256"/>
    </location>
</feature>
<feature type="region of interest" description="Disordered" evidence="1">
    <location>
        <begin position="353"/>
        <end position="418"/>
    </location>
</feature>
<feature type="compositionally biased region" description="Polar residues" evidence="1">
    <location>
        <begin position="231"/>
        <end position="241"/>
    </location>
</feature>
<reference evidence="3 4" key="1">
    <citation type="submission" date="2016-07" db="EMBL/GenBank/DDBJ databases">
        <title>Pervasive Adenine N6-methylation of Active Genes in Fungi.</title>
        <authorList>
            <consortium name="DOE Joint Genome Institute"/>
            <person name="Mondo S.J."/>
            <person name="Dannebaum R.O."/>
            <person name="Kuo R.C."/>
            <person name="Labutti K."/>
            <person name="Haridas S."/>
            <person name="Kuo A."/>
            <person name="Salamov A."/>
            <person name="Ahrendt S.R."/>
            <person name="Lipzen A."/>
            <person name="Sullivan W."/>
            <person name="Andreopoulos W.B."/>
            <person name="Clum A."/>
            <person name="Lindquist E."/>
            <person name="Daum C."/>
            <person name="Ramamoorthy G.K."/>
            <person name="Gryganskyi A."/>
            <person name="Culley D."/>
            <person name="Magnuson J.K."/>
            <person name="James T.Y."/>
            <person name="O'Malley M.A."/>
            <person name="Stajich J.E."/>
            <person name="Spatafora J.W."/>
            <person name="Visel A."/>
            <person name="Grigoriev I.V."/>
        </authorList>
    </citation>
    <scope>NUCLEOTIDE SEQUENCE [LARGE SCALE GENOMIC DNA]</scope>
    <source>
        <strain evidence="3 4">68-887.2</strain>
    </source>
</reference>
<feature type="compositionally biased region" description="Basic and acidic residues" evidence="1">
    <location>
        <begin position="361"/>
        <end position="375"/>
    </location>
</feature>
<evidence type="ECO:0000313" key="4">
    <source>
        <dbReference type="Proteomes" id="UP000193986"/>
    </source>
</evidence>
<evidence type="ECO:0000313" key="3">
    <source>
        <dbReference type="EMBL" id="ORY25930.1"/>
    </source>
</evidence>
<feature type="compositionally biased region" description="Basic and acidic residues" evidence="1">
    <location>
        <begin position="97"/>
        <end position="136"/>
    </location>
</feature>
<keyword evidence="4" id="KW-1185">Reference proteome</keyword>
<protein>
    <recommendedName>
        <fullName evidence="2">WKF domain-containing protein</fullName>
    </recommendedName>
</protein>
<dbReference type="Pfam" id="PF10180">
    <property type="entry name" value="WKF"/>
    <property type="match status" value="1"/>
</dbReference>
<dbReference type="InParanoid" id="A0A1Y2AUH1"/>
<dbReference type="EMBL" id="MCFC01000052">
    <property type="protein sequence ID" value="ORY25930.1"/>
    <property type="molecule type" value="Genomic_DNA"/>
</dbReference>
<evidence type="ECO:0000259" key="2">
    <source>
        <dbReference type="Pfam" id="PF10180"/>
    </source>
</evidence>
<gene>
    <name evidence="3" type="ORF">BCR39DRAFT_589910</name>
</gene>
<dbReference type="PANTHER" id="PTHR22306:SF2">
    <property type="entry name" value="CHROMOSOME 7 OPEN READING FRAME 50"/>
    <property type="match status" value="1"/>
</dbReference>
<comment type="caution">
    <text evidence="3">The sequence shown here is derived from an EMBL/GenBank/DDBJ whole genome shotgun (WGS) entry which is preliminary data.</text>
</comment>
<dbReference type="OrthoDB" id="10261563at2759"/>
<dbReference type="Proteomes" id="UP000193986">
    <property type="component" value="Unassembled WGS sequence"/>
</dbReference>
<dbReference type="STRING" id="71784.A0A1Y2AUH1"/>
<dbReference type="PANTHER" id="PTHR22306">
    <property type="entry name" value="CHROMOSOME 7 OPEN READING FRAME 50"/>
    <property type="match status" value="1"/>
</dbReference>
<dbReference type="InterPro" id="IPR019327">
    <property type="entry name" value="WKF"/>
</dbReference>
<dbReference type="AlphaFoldDB" id="A0A1Y2AUH1"/>
<accession>A0A1Y2AUH1</accession>
<name>A0A1Y2AUH1_9TREE</name>
<feature type="compositionally biased region" description="Basic and acidic residues" evidence="1">
    <location>
        <begin position="7"/>
        <end position="16"/>
    </location>
</feature>
<organism evidence="3 4">
    <name type="scientific">Naematelia encephala</name>
    <dbReference type="NCBI Taxonomy" id="71784"/>
    <lineage>
        <taxon>Eukaryota</taxon>
        <taxon>Fungi</taxon>
        <taxon>Dikarya</taxon>
        <taxon>Basidiomycota</taxon>
        <taxon>Agaricomycotina</taxon>
        <taxon>Tremellomycetes</taxon>
        <taxon>Tremellales</taxon>
        <taxon>Naemateliaceae</taxon>
        <taxon>Naematelia</taxon>
    </lineage>
</organism>
<evidence type="ECO:0000256" key="1">
    <source>
        <dbReference type="SAM" id="MobiDB-lite"/>
    </source>
</evidence>
<sequence>MSVEIVKPVETKEERRARKAAKKQAKLESHEASEPGSSSARPSLGASKSEFEVSQILTVEPDVSVSDSKKKKRERAVKEVGDIAGDSESSVKHSKKEKKEKPEKKPESEKAVSSELDERQKRKAEKKALKEQKEVVKATSEAPVDKKEKKRKVKSDLEDQEDGVSKDPKPKKEKKEKSKKAAESLDDKVEPTVSLEQDERKEKKAKKEKRKRDAETEDNVVVPTTIPAAAESSTQHNPSTTDSAKPAKKSKKDKKLTGKYDFTSESIFADTELSEHGQKAIHYAYEHATLGKSEDGKGWKFSKGKQLWLMRHIWDQNEVPEKYVDLVIGYLKTVQGLGRTGLIDTAKKQIAAPEPVQQPVEKVDESTQKTDEKLGETSQLPNEESGELKTDQPRKVMFADSTEEGQEDKPKIAADGENAVEDTAVKRDRAKRMLAAIGAR</sequence>
<feature type="domain" description="WKF" evidence="2">
    <location>
        <begin position="294"/>
        <end position="348"/>
    </location>
</feature>